<keyword evidence="3" id="KW-1185">Reference proteome</keyword>
<dbReference type="Gene3D" id="3.80.10.10">
    <property type="entry name" value="Ribonuclease Inhibitor"/>
    <property type="match status" value="1"/>
</dbReference>
<comment type="caution">
    <text evidence="2">The sequence shown here is derived from an EMBL/GenBank/DDBJ whole genome shotgun (WGS) entry which is preliminary data.</text>
</comment>
<dbReference type="AlphaFoldDB" id="A0AAD6XPG2"/>
<sequence>MACIDLQLPEDIWQCVASFIPIAELPILISVNKAFYNIVLDARYREIYWVKLDGFMSKSLVRLRTPSIARRVRRLHIRAWFIEYLVRKESLEPTSYFLSSKRWVSRQLRLPLTPVRITPGLSGKSSAAREILESMTAAARLMTGLTEYSFEWRDLSPTPDTLQLLATARTAFGKSLRKLTLNAQLPNFSKLLSTADFDSLEELELYFDHDTDDLSGGLLRDNITPFVNHFRRSLRSLLISSSSKADLSPLFYALQPLPHLHNFVVCLAFDVIHLSDPHGFVQTLRTNADSLSSVEVGQSSAASSYPDPAPRSTWVGLTTALMLDEAILADLTVLKIPALHDFDATIACLRRSANTLESLTLLDFFLTESQLVELINLFAHRRFDVGLKTLHIGITYLSPTVFDLISSRLPGLLSLSIVLWGAILASEVGDHHTRFRSPFCLALVGHHYPDWSLTNLGIWEKRFIDSPITKSDEKMLMEHLSRCIPGLQTFKGKPIPSSFDWCPVWDGDRQR</sequence>
<protein>
    <recommendedName>
        <fullName evidence="1">F-box domain-containing protein</fullName>
    </recommendedName>
</protein>
<dbReference type="InterPro" id="IPR001810">
    <property type="entry name" value="F-box_dom"/>
</dbReference>
<organism evidence="2 3">
    <name type="scientific">Mycena belliarum</name>
    <dbReference type="NCBI Taxonomy" id="1033014"/>
    <lineage>
        <taxon>Eukaryota</taxon>
        <taxon>Fungi</taxon>
        <taxon>Dikarya</taxon>
        <taxon>Basidiomycota</taxon>
        <taxon>Agaricomycotina</taxon>
        <taxon>Agaricomycetes</taxon>
        <taxon>Agaricomycetidae</taxon>
        <taxon>Agaricales</taxon>
        <taxon>Marasmiineae</taxon>
        <taxon>Mycenaceae</taxon>
        <taxon>Mycena</taxon>
    </lineage>
</organism>
<name>A0AAD6XPG2_9AGAR</name>
<dbReference type="Proteomes" id="UP001222325">
    <property type="component" value="Unassembled WGS sequence"/>
</dbReference>
<evidence type="ECO:0000313" key="2">
    <source>
        <dbReference type="EMBL" id="KAJ7083983.1"/>
    </source>
</evidence>
<evidence type="ECO:0000259" key="1">
    <source>
        <dbReference type="Pfam" id="PF00646"/>
    </source>
</evidence>
<accession>A0AAD6XPG2</accession>
<proteinExistence type="predicted"/>
<dbReference type="Pfam" id="PF00646">
    <property type="entry name" value="F-box"/>
    <property type="match status" value="1"/>
</dbReference>
<gene>
    <name evidence="2" type="ORF">B0H15DRAFT_888719</name>
</gene>
<feature type="domain" description="F-box" evidence="1">
    <location>
        <begin position="6"/>
        <end position="41"/>
    </location>
</feature>
<dbReference type="InterPro" id="IPR032675">
    <property type="entry name" value="LRR_dom_sf"/>
</dbReference>
<reference evidence="2" key="1">
    <citation type="submission" date="2023-03" db="EMBL/GenBank/DDBJ databases">
        <title>Massive genome expansion in bonnet fungi (Mycena s.s.) driven by repeated elements and novel gene families across ecological guilds.</title>
        <authorList>
            <consortium name="Lawrence Berkeley National Laboratory"/>
            <person name="Harder C.B."/>
            <person name="Miyauchi S."/>
            <person name="Viragh M."/>
            <person name="Kuo A."/>
            <person name="Thoen E."/>
            <person name="Andreopoulos B."/>
            <person name="Lu D."/>
            <person name="Skrede I."/>
            <person name="Drula E."/>
            <person name="Henrissat B."/>
            <person name="Morin E."/>
            <person name="Kohler A."/>
            <person name="Barry K."/>
            <person name="LaButti K."/>
            <person name="Morin E."/>
            <person name="Salamov A."/>
            <person name="Lipzen A."/>
            <person name="Mereny Z."/>
            <person name="Hegedus B."/>
            <person name="Baldrian P."/>
            <person name="Stursova M."/>
            <person name="Weitz H."/>
            <person name="Taylor A."/>
            <person name="Grigoriev I.V."/>
            <person name="Nagy L.G."/>
            <person name="Martin F."/>
            <person name="Kauserud H."/>
        </authorList>
    </citation>
    <scope>NUCLEOTIDE SEQUENCE</scope>
    <source>
        <strain evidence="2">CBHHK173m</strain>
    </source>
</reference>
<dbReference type="EMBL" id="JARJCN010000039">
    <property type="protein sequence ID" value="KAJ7083983.1"/>
    <property type="molecule type" value="Genomic_DNA"/>
</dbReference>
<evidence type="ECO:0000313" key="3">
    <source>
        <dbReference type="Proteomes" id="UP001222325"/>
    </source>
</evidence>